<evidence type="ECO:0000313" key="4">
    <source>
        <dbReference type="Proteomes" id="UP000295611"/>
    </source>
</evidence>
<protein>
    <submittedName>
        <fullName evidence="3">Threonine/homoserine efflux transporter RhtA</fullName>
    </submittedName>
</protein>
<feature type="transmembrane region" description="Helical" evidence="1">
    <location>
        <begin position="254"/>
        <end position="273"/>
    </location>
</feature>
<accession>A0A4R7B3A8</accession>
<dbReference type="Proteomes" id="UP000295611">
    <property type="component" value="Unassembled WGS sequence"/>
</dbReference>
<keyword evidence="4" id="KW-1185">Reference proteome</keyword>
<feature type="domain" description="EamA" evidence="2">
    <location>
        <begin position="162"/>
        <end position="293"/>
    </location>
</feature>
<keyword evidence="1" id="KW-0472">Membrane</keyword>
<feature type="transmembrane region" description="Helical" evidence="1">
    <location>
        <begin position="12"/>
        <end position="30"/>
    </location>
</feature>
<keyword evidence="1" id="KW-1133">Transmembrane helix</keyword>
<dbReference type="Pfam" id="PF00892">
    <property type="entry name" value="EamA"/>
    <property type="match status" value="2"/>
</dbReference>
<dbReference type="InterPro" id="IPR000620">
    <property type="entry name" value="EamA_dom"/>
</dbReference>
<organism evidence="3 4">
    <name type="scientific">Paludibacterium purpuratum</name>
    <dbReference type="NCBI Taxonomy" id="1144873"/>
    <lineage>
        <taxon>Bacteria</taxon>
        <taxon>Pseudomonadati</taxon>
        <taxon>Pseudomonadota</taxon>
        <taxon>Betaproteobacteria</taxon>
        <taxon>Neisseriales</taxon>
        <taxon>Chromobacteriaceae</taxon>
        <taxon>Paludibacterium</taxon>
    </lineage>
</organism>
<dbReference type="SUPFAM" id="SSF103481">
    <property type="entry name" value="Multidrug resistance efflux transporter EmrE"/>
    <property type="match status" value="2"/>
</dbReference>
<feature type="transmembrane region" description="Helical" evidence="1">
    <location>
        <begin position="279"/>
        <end position="296"/>
    </location>
</feature>
<feature type="transmembrane region" description="Helical" evidence="1">
    <location>
        <begin position="42"/>
        <end position="59"/>
    </location>
</feature>
<feature type="transmembrane region" description="Helical" evidence="1">
    <location>
        <begin position="97"/>
        <end position="120"/>
    </location>
</feature>
<feature type="transmembrane region" description="Helical" evidence="1">
    <location>
        <begin position="223"/>
        <end position="242"/>
    </location>
</feature>
<dbReference type="GO" id="GO:0016020">
    <property type="term" value="C:membrane"/>
    <property type="evidence" value="ECO:0007669"/>
    <property type="project" value="InterPro"/>
</dbReference>
<gene>
    <name evidence="3" type="ORF">DFP86_11080</name>
</gene>
<comment type="caution">
    <text evidence="3">The sequence shown here is derived from an EMBL/GenBank/DDBJ whole genome shotgun (WGS) entry which is preliminary data.</text>
</comment>
<feature type="transmembrane region" description="Helical" evidence="1">
    <location>
        <begin position="132"/>
        <end position="155"/>
    </location>
</feature>
<evidence type="ECO:0000256" key="1">
    <source>
        <dbReference type="SAM" id="Phobius"/>
    </source>
</evidence>
<sequence length="298" mass="31341">MPSLAIPAAPPRALLQLVVGIFCLAFSPILVRLADVGPVAAAFYRLLLAQPILVLLLIPRIKNGESLACPWCARWWAWLSGVFLALNLVLWNQSLAMISIANASLVDSLAPLFITLFAWWAMGERPSRQLALGMLLAIVGTGLLILGEGGGLASIHDGQLLAGHFVALCGALLYAAYFLALKQALRRGAFPRVMLASCMAATVTLIPLMLFRGGSLLPHGWMAWSVLGAMALLVHCAGQGLVGKGFDRLPAATASLMLLAQPVVSALLAWGLFSEALGALQIAGAGTVLAGVYWGGKK</sequence>
<feature type="domain" description="EamA" evidence="2">
    <location>
        <begin position="13"/>
        <end position="145"/>
    </location>
</feature>
<proteinExistence type="predicted"/>
<name>A0A4R7B3A8_9NEIS</name>
<dbReference type="EMBL" id="SNZP01000010">
    <property type="protein sequence ID" value="TDR76654.1"/>
    <property type="molecule type" value="Genomic_DNA"/>
</dbReference>
<keyword evidence="1" id="KW-0812">Transmembrane</keyword>
<dbReference type="OrthoDB" id="8770617at2"/>
<dbReference type="InterPro" id="IPR037185">
    <property type="entry name" value="EmrE-like"/>
</dbReference>
<dbReference type="RefSeq" id="WP_133681884.1">
    <property type="nucleotide sequence ID" value="NZ_SNZP01000010.1"/>
</dbReference>
<evidence type="ECO:0000313" key="3">
    <source>
        <dbReference type="EMBL" id="TDR76654.1"/>
    </source>
</evidence>
<evidence type="ECO:0000259" key="2">
    <source>
        <dbReference type="Pfam" id="PF00892"/>
    </source>
</evidence>
<dbReference type="PANTHER" id="PTHR22911:SF76">
    <property type="entry name" value="EAMA DOMAIN-CONTAINING PROTEIN"/>
    <property type="match status" value="1"/>
</dbReference>
<dbReference type="PANTHER" id="PTHR22911">
    <property type="entry name" value="ACYL-MALONYL CONDENSING ENZYME-RELATED"/>
    <property type="match status" value="1"/>
</dbReference>
<feature type="transmembrane region" description="Helical" evidence="1">
    <location>
        <begin position="193"/>
        <end position="211"/>
    </location>
</feature>
<reference evidence="3 4" key="1">
    <citation type="submission" date="2019-03" db="EMBL/GenBank/DDBJ databases">
        <title>Genomic Encyclopedia of Type Strains, Phase III (KMG-III): the genomes of soil and plant-associated and newly described type strains.</title>
        <authorList>
            <person name="Whitman W."/>
        </authorList>
    </citation>
    <scope>NUCLEOTIDE SEQUENCE [LARGE SCALE GENOMIC DNA]</scope>
    <source>
        <strain evidence="3 4">CECT 8976</strain>
    </source>
</reference>
<feature type="transmembrane region" description="Helical" evidence="1">
    <location>
        <begin position="161"/>
        <end position="181"/>
    </location>
</feature>
<feature type="transmembrane region" description="Helical" evidence="1">
    <location>
        <begin position="71"/>
        <end position="91"/>
    </location>
</feature>
<dbReference type="AlphaFoldDB" id="A0A4R7B3A8"/>